<protein>
    <recommendedName>
        <fullName evidence="2">Right handed beta helix domain-containing protein</fullName>
    </recommendedName>
</protein>
<dbReference type="SMART" id="SM00710">
    <property type="entry name" value="PbH1"/>
    <property type="match status" value="5"/>
</dbReference>
<evidence type="ECO:0000256" key="1">
    <source>
        <dbReference type="SAM" id="Coils"/>
    </source>
</evidence>
<dbReference type="SUPFAM" id="SSF51126">
    <property type="entry name" value="Pectin lyase-like"/>
    <property type="match status" value="1"/>
</dbReference>
<dbReference type="Pfam" id="PF13229">
    <property type="entry name" value="Beta_helix"/>
    <property type="match status" value="1"/>
</dbReference>
<reference evidence="3 4" key="1">
    <citation type="submission" date="2020-08" db="EMBL/GenBank/DDBJ databases">
        <title>Genomic Encyclopedia of Type Strains, Phase IV (KMG-IV): sequencing the most valuable type-strain genomes for metagenomic binning, comparative biology and taxonomic classification.</title>
        <authorList>
            <person name="Goeker M."/>
        </authorList>
    </citation>
    <scope>NUCLEOTIDE SEQUENCE [LARGE SCALE GENOMIC DNA]</scope>
    <source>
        <strain evidence="3 4">DSM 25620</strain>
    </source>
</reference>
<feature type="coiled-coil region" evidence="1">
    <location>
        <begin position="135"/>
        <end position="162"/>
    </location>
</feature>
<dbReference type="InterPro" id="IPR039448">
    <property type="entry name" value="Beta_helix"/>
</dbReference>
<name>A0A7W8AHQ4_9HYPH</name>
<evidence type="ECO:0000313" key="3">
    <source>
        <dbReference type="EMBL" id="MBB5090622.1"/>
    </source>
</evidence>
<dbReference type="EMBL" id="JACHIL010000002">
    <property type="protein sequence ID" value="MBB5090622.1"/>
    <property type="molecule type" value="Genomic_DNA"/>
</dbReference>
<feature type="domain" description="Right handed beta helix" evidence="2">
    <location>
        <begin position="353"/>
        <end position="489"/>
    </location>
</feature>
<dbReference type="Proteomes" id="UP000531231">
    <property type="component" value="Unassembled WGS sequence"/>
</dbReference>
<proteinExistence type="predicted"/>
<dbReference type="InterPro" id="IPR006626">
    <property type="entry name" value="PbH1"/>
</dbReference>
<accession>A0A7W8AHQ4</accession>
<dbReference type="AlphaFoldDB" id="A0A7W8AHQ4"/>
<gene>
    <name evidence="3" type="ORF">HNQ68_001146</name>
</gene>
<dbReference type="RefSeq" id="WP_151159335.1">
    <property type="nucleotide sequence ID" value="NZ_JACHIL010000002.1"/>
</dbReference>
<evidence type="ECO:0000313" key="4">
    <source>
        <dbReference type="Proteomes" id="UP000531231"/>
    </source>
</evidence>
<sequence>MTVPVPDQLEYISDADGTTTEFPYPKRFLQSDEIVVLLRDADGVDTQQYLNQHYSIAGSAWPNGGAISFYVAPAVGVKVVRYRMTQAKQTVDLENRQRNDAPSVELQLDRTVMAIQDTRRSVSKLEAMSDEIGLAQGYAEQAAEARDSARDAREDAERAAERNWFAFETRDQVALTIVPSSTHYIRTAGESMRGDGKGGLYIDEPNGTANTVDSLDGRTWYKVVDVEAERVLQAPAYTRMTARIVADALSGQPISPFHFGGNGLAIDQSNALQNALEFTLLDDTNPQSCTLDLVGRNWRTNKGLTIRDVPKTKRTIQNGQLTAIGAYADEALLDIRPTANGGAGGSNTNWVNALKIKDVHILGGQSAGAVLVNDSIAVKNAHGVVIEGCYLQWFRGHGVIDYTDRAATETIVRHNRIVGAYGNSEGVRISGADAEIGGKNMISNCRRGIVSLMHSVNIEYNHIYDCTDASIYYNDTAALCQGNYIDNAPIVICNPRGLFTGNKFLRALTSPMGEGSAFVVLFPAVPSLFVQGFNFQDNSFANTAGGQVKMFAVNESKGSIGSVYSSIVDGNTISSVTGSVLPQRSRPRGRLQISASVSGDLDMSSQLPFGRLRHAEVTWNKDSASSVIPAVAVTNISDAGVVTIGLSQAATGRAYIRGDISEFV</sequence>
<evidence type="ECO:0000259" key="2">
    <source>
        <dbReference type="Pfam" id="PF13229"/>
    </source>
</evidence>
<keyword evidence="1" id="KW-0175">Coiled coil</keyword>
<organism evidence="3 4">
    <name type="scientific">Pseudochrobactrum saccharolyticum</name>
    <dbReference type="NCBI Taxonomy" id="354352"/>
    <lineage>
        <taxon>Bacteria</taxon>
        <taxon>Pseudomonadati</taxon>
        <taxon>Pseudomonadota</taxon>
        <taxon>Alphaproteobacteria</taxon>
        <taxon>Hyphomicrobiales</taxon>
        <taxon>Brucellaceae</taxon>
        <taxon>Pseudochrobactrum</taxon>
    </lineage>
</organism>
<comment type="caution">
    <text evidence="3">The sequence shown here is derived from an EMBL/GenBank/DDBJ whole genome shotgun (WGS) entry which is preliminary data.</text>
</comment>
<keyword evidence="4" id="KW-1185">Reference proteome</keyword>
<dbReference type="InterPro" id="IPR011050">
    <property type="entry name" value="Pectin_lyase_fold/virulence"/>
</dbReference>